<dbReference type="Proteomes" id="UP001305647">
    <property type="component" value="Unassembled WGS sequence"/>
</dbReference>
<feature type="compositionally biased region" description="Polar residues" evidence="1">
    <location>
        <begin position="341"/>
        <end position="371"/>
    </location>
</feature>
<feature type="region of interest" description="Disordered" evidence="1">
    <location>
        <begin position="192"/>
        <end position="211"/>
    </location>
</feature>
<comment type="caution">
    <text evidence="2">The sequence shown here is derived from an EMBL/GenBank/DDBJ whole genome shotgun (WGS) entry which is preliminary data.</text>
</comment>
<evidence type="ECO:0000313" key="2">
    <source>
        <dbReference type="EMBL" id="KAK4103251.1"/>
    </source>
</evidence>
<feature type="compositionally biased region" description="Basic and acidic residues" evidence="1">
    <location>
        <begin position="73"/>
        <end position="90"/>
    </location>
</feature>
<dbReference type="AlphaFoldDB" id="A0AAN6Q5H3"/>
<reference evidence="2" key="1">
    <citation type="journal article" date="2023" name="Mol. Phylogenet. Evol.">
        <title>Genome-scale phylogeny and comparative genomics of the fungal order Sordariales.</title>
        <authorList>
            <person name="Hensen N."/>
            <person name="Bonometti L."/>
            <person name="Westerberg I."/>
            <person name="Brannstrom I.O."/>
            <person name="Guillou S."/>
            <person name="Cros-Aarteil S."/>
            <person name="Calhoun S."/>
            <person name="Haridas S."/>
            <person name="Kuo A."/>
            <person name="Mondo S."/>
            <person name="Pangilinan J."/>
            <person name="Riley R."/>
            <person name="LaButti K."/>
            <person name="Andreopoulos B."/>
            <person name="Lipzen A."/>
            <person name="Chen C."/>
            <person name="Yan M."/>
            <person name="Daum C."/>
            <person name="Ng V."/>
            <person name="Clum A."/>
            <person name="Steindorff A."/>
            <person name="Ohm R.A."/>
            <person name="Martin F."/>
            <person name="Silar P."/>
            <person name="Natvig D.O."/>
            <person name="Lalanne C."/>
            <person name="Gautier V."/>
            <person name="Ament-Velasquez S.L."/>
            <person name="Kruys A."/>
            <person name="Hutchinson M.I."/>
            <person name="Powell A.J."/>
            <person name="Barry K."/>
            <person name="Miller A.N."/>
            <person name="Grigoriev I.V."/>
            <person name="Debuchy R."/>
            <person name="Gladieux P."/>
            <person name="Hiltunen Thoren M."/>
            <person name="Johannesson H."/>
        </authorList>
    </citation>
    <scope>NUCLEOTIDE SEQUENCE</scope>
    <source>
        <strain evidence="2">CBS 757.83</strain>
    </source>
</reference>
<accession>A0AAN6Q5H3</accession>
<sequence length="410" mass="45173">MFLHSGASLHGHEYSTRSSSSTFQSPAYLRAPFFRSAPSPPKQRIAADGTPAPALRQRPASDYIPRDPSPVVRFREPHDDPPPTPAHDESISDSELSDVTASIDDALLTPPARRRRTRRHRRQSATYYLGYPTPRIIGKTKVVSKEGRSQPVLEVFPAWRIAGPVAALRLAKRFPGIFGAKRHLRHDDTVLVSRDDGDHGSDGTDHEPEETLETRTLLAVYSPLRHSEAAEIVLDDGSVWAAKPLANGSYDFVHTDAQGNTTTARWARRHAYAVTPTSLSTDTSPYTPIHAQARYTFSIMNPLTRRHPVMATLTPSTLNVQDTYTSIAPLHPRQPLLSRIGRSQSEVSSPSFSRTTPYSPSKLSSSRVTSDGENDSAICMPSSPDGEPSPRTVYQVDEATKKLISVTALW</sequence>
<reference evidence="2" key="2">
    <citation type="submission" date="2023-05" db="EMBL/GenBank/DDBJ databases">
        <authorList>
            <consortium name="Lawrence Berkeley National Laboratory"/>
            <person name="Steindorff A."/>
            <person name="Hensen N."/>
            <person name="Bonometti L."/>
            <person name="Westerberg I."/>
            <person name="Brannstrom I.O."/>
            <person name="Guillou S."/>
            <person name="Cros-Aarteil S."/>
            <person name="Calhoun S."/>
            <person name="Haridas S."/>
            <person name="Kuo A."/>
            <person name="Mondo S."/>
            <person name="Pangilinan J."/>
            <person name="Riley R."/>
            <person name="Labutti K."/>
            <person name="Andreopoulos B."/>
            <person name="Lipzen A."/>
            <person name="Chen C."/>
            <person name="Yanf M."/>
            <person name="Daum C."/>
            <person name="Ng V."/>
            <person name="Clum A."/>
            <person name="Ohm R."/>
            <person name="Martin F."/>
            <person name="Silar P."/>
            <person name="Natvig D."/>
            <person name="Lalanne C."/>
            <person name="Gautier V."/>
            <person name="Ament-Velasquez S.L."/>
            <person name="Kruys A."/>
            <person name="Hutchinson M.I."/>
            <person name="Powell A.J."/>
            <person name="Barry K."/>
            <person name="Miller A.N."/>
            <person name="Grigoriev I.V."/>
            <person name="Debuchy R."/>
            <person name="Gladieux P."/>
            <person name="Thoren M.H."/>
            <person name="Johannesson H."/>
        </authorList>
    </citation>
    <scope>NUCLEOTIDE SEQUENCE</scope>
    <source>
        <strain evidence="2">CBS 757.83</strain>
    </source>
</reference>
<feature type="compositionally biased region" description="Low complexity" evidence="1">
    <location>
        <begin position="16"/>
        <end position="25"/>
    </location>
</feature>
<organism evidence="2 3">
    <name type="scientific">Parathielavia hyrcaniae</name>
    <dbReference type="NCBI Taxonomy" id="113614"/>
    <lineage>
        <taxon>Eukaryota</taxon>
        <taxon>Fungi</taxon>
        <taxon>Dikarya</taxon>
        <taxon>Ascomycota</taxon>
        <taxon>Pezizomycotina</taxon>
        <taxon>Sordariomycetes</taxon>
        <taxon>Sordariomycetidae</taxon>
        <taxon>Sordariales</taxon>
        <taxon>Chaetomiaceae</taxon>
        <taxon>Parathielavia</taxon>
    </lineage>
</organism>
<evidence type="ECO:0000313" key="3">
    <source>
        <dbReference type="Proteomes" id="UP001305647"/>
    </source>
</evidence>
<feature type="region of interest" description="Disordered" evidence="1">
    <location>
        <begin position="341"/>
        <end position="392"/>
    </location>
</feature>
<name>A0AAN6Q5H3_9PEZI</name>
<feature type="region of interest" description="Disordered" evidence="1">
    <location>
        <begin position="1"/>
        <end position="99"/>
    </location>
</feature>
<feature type="compositionally biased region" description="Basic and acidic residues" evidence="1">
    <location>
        <begin position="192"/>
        <end position="206"/>
    </location>
</feature>
<dbReference type="EMBL" id="MU863629">
    <property type="protein sequence ID" value="KAK4103251.1"/>
    <property type="molecule type" value="Genomic_DNA"/>
</dbReference>
<protein>
    <submittedName>
        <fullName evidence="2">Uncharacterized protein</fullName>
    </submittedName>
</protein>
<evidence type="ECO:0000256" key="1">
    <source>
        <dbReference type="SAM" id="MobiDB-lite"/>
    </source>
</evidence>
<proteinExistence type="predicted"/>
<gene>
    <name evidence="2" type="ORF">N658DRAFT_402474</name>
</gene>
<feature type="non-terminal residue" evidence="2">
    <location>
        <position position="410"/>
    </location>
</feature>
<keyword evidence="3" id="KW-1185">Reference proteome</keyword>